<dbReference type="EMBL" id="JABBNT010000001">
    <property type="protein sequence ID" value="NMM43099.1"/>
    <property type="molecule type" value="Genomic_DNA"/>
</dbReference>
<evidence type="ECO:0000313" key="1">
    <source>
        <dbReference type="EMBL" id="NMM43099.1"/>
    </source>
</evidence>
<gene>
    <name evidence="1" type="ORF">HH303_01325</name>
</gene>
<organism evidence="1 2">
    <name type="scientific">Pacificispira spongiicola</name>
    <dbReference type="NCBI Taxonomy" id="2729598"/>
    <lineage>
        <taxon>Bacteria</taxon>
        <taxon>Pseudomonadati</taxon>
        <taxon>Pseudomonadota</taxon>
        <taxon>Alphaproteobacteria</taxon>
        <taxon>Rhodospirillales</taxon>
        <taxon>Rhodospirillaceae</taxon>
        <taxon>Pacificispira</taxon>
    </lineage>
</organism>
<sequence>MIEDVRFTTCEEIALEAERLLLEGYREASLILLNQVRSTCLFKDDPCPESSGCRTTVRRLERDYDL</sequence>
<protein>
    <submittedName>
        <fullName evidence="1">Uncharacterized protein</fullName>
    </submittedName>
</protein>
<comment type="caution">
    <text evidence="1">The sequence shown here is derived from an EMBL/GenBank/DDBJ whole genome shotgun (WGS) entry which is preliminary data.</text>
</comment>
<dbReference type="RefSeq" id="WP_169623402.1">
    <property type="nucleotide sequence ID" value="NZ_JABBNT010000001.1"/>
</dbReference>
<proteinExistence type="predicted"/>
<name>A0A7Y0DWV5_9PROT</name>
<reference evidence="1 2" key="1">
    <citation type="submission" date="2020-04" db="EMBL/GenBank/DDBJ databases">
        <title>Rhodospirillaceae bacterium KN72 isolated from deep sea.</title>
        <authorList>
            <person name="Zhang D.-C."/>
        </authorList>
    </citation>
    <scope>NUCLEOTIDE SEQUENCE [LARGE SCALE GENOMIC DNA]</scope>
    <source>
        <strain evidence="1 2">KN72</strain>
    </source>
</reference>
<dbReference type="AlphaFoldDB" id="A0A7Y0DWV5"/>
<keyword evidence="2" id="KW-1185">Reference proteome</keyword>
<accession>A0A7Y0DWV5</accession>
<dbReference type="Proteomes" id="UP000539372">
    <property type="component" value="Unassembled WGS sequence"/>
</dbReference>
<evidence type="ECO:0000313" key="2">
    <source>
        <dbReference type="Proteomes" id="UP000539372"/>
    </source>
</evidence>